<dbReference type="Proteomes" id="UP000287651">
    <property type="component" value="Unassembled WGS sequence"/>
</dbReference>
<evidence type="ECO:0000313" key="2">
    <source>
        <dbReference type="EMBL" id="RRT58968.1"/>
    </source>
</evidence>
<organism evidence="2 3">
    <name type="scientific">Ensete ventricosum</name>
    <name type="common">Abyssinian banana</name>
    <name type="synonym">Musa ensete</name>
    <dbReference type="NCBI Taxonomy" id="4639"/>
    <lineage>
        <taxon>Eukaryota</taxon>
        <taxon>Viridiplantae</taxon>
        <taxon>Streptophyta</taxon>
        <taxon>Embryophyta</taxon>
        <taxon>Tracheophyta</taxon>
        <taxon>Spermatophyta</taxon>
        <taxon>Magnoliopsida</taxon>
        <taxon>Liliopsida</taxon>
        <taxon>Zingiberales</taxon>
        <taxon>Musaceae</taxon>
        <taxon>Ensete</taxon>
    </lineage>
</organism>
<dbReference type="EMBL" id="AMZH03008429">
    <property type="protein sequence ID" value="RRT58968.1"/>
    <property type="molecule type" value="Genomic_DNA"/>
</dbReference>
<proteinExistence type="predicted"/>
<feature type="compositionally biased region" description="Basic and acidic residues" evidence="1">
    <location>
        <begin position="21"/>
        <end position="41"/>
    </location>
</feature>
<dbReference type="AlphaFoldDB" id="A0A426Z4S2"/>
<name>A0A426Z4S2_ENSVE</name>
<gene>
    <name evidence="2" type="ORF">B296_00041708</name>
</gene>
<accession>A0A426Z4S2</accession>
<feature type="region of interest" description="Disordered" evidence="1">
    <location>
        <begin position="1"/>
        <end position="41"/>
    </location>
</feature>
<evidence type="ECO:0000313" key="3">
    <source>
        <dbReference type="Proteomes" id="UP000287651"/>
    </source>
</evidence>
<comment type="caution">
    <text evidence="2">The sequence shown here is derived from an EMBL/GenBank/DDBJ whole genome shotgun (WGS) entry which is preliminary data.</text>
</comment>
<reference evidence="2 3" key="1">
    <citation type="journal article" date="2014" name="Agronomy (Basel)">
        <title>A Draft Genome Sequence for Ensete ventricosum, the Drought-Tolerant Tree Against Hunger.</title>
        <authorList>
            <person name="Harrison J."/>
            <person name="Moore K.A."/>
            <person name="Paszkiewicz K."/>
            <person name="Jones T."/>
            <person name="Grant M."/>
            <person name="Ambacheew D."/>
            <person name="Muzemil S."/>
            <person name="Studholme D.J."/>
        </authorList>
    </citation>
    <scope>NUCLEOTIDE SEQUENCE [LARGE SCALE GENOMIC DNA]</scope>
</reference>
<feature type="compositionally biased region" description="Basic and acidic residues" evidence="1">
    <location>
        <begin position="1"/>
        <end position="14"/>
    </location>
</feature>
<evidence type="ECO:0000256" key="1">
    <source>
        <dbReference type="SAM" id="MobiDB-lite"/>
    </source>
</evidence>
<protein>
    <submittedName>
        <fullName evidence="2">Uncharacterized protein</fullName>
    </submittedName>
</protein>
<feature type="region of interest" description="Disordered" evidence="1">
    <location>
        <begin position="56"/>
        <end position="82"/>
    </location>
</feature>
<sequence>MNRIDNTVRVKEQQDSTEGNRVYEPKGQRTDRTSTSSKDQRLKSLTSCWIAIAAVRAGIRTPASSNSRGGSRGSDTTAAKPS</sequence>